<accession>A0ABV9YGH9</accession>
<proteinExistence type="predicted"/>
<evidence type="ECO:0000313" key="2">
    <source>
        <dbReference type="Proteomes" id="UP001595947"/>
    </source>
</evidence>
<name>A0ABV9YGH9_9PSEU</name>
<gene>
    <name evidence="1" type="ORF">ACFPBZ_06810</name>
</gene>
<keyword evidence="2" id="KW-1185">Reference proteome</keyword>
<dbReference type="Proteomes" id="UP001595947">
    <property type="component" value="Unassembled WGS sequence"/>
</dbReference>
<comment type="caution">
    <text evidence="1">The sequence shown here is derived from an EMBL/GenBank/DDBJ whole genome shotgun (WGS) entry which is preliminary data.</text>
</comment>
<evidence type="ECO:0000313" key="1">
    <source>
        <dbReference type="EMBL" id="MFC5061910.1"/>
    </source>
</evidence>
<protein>
    <submittedName>
        <fullName evidence="1">Uncharacterized protein</fullName>
    </submittedName>
</protein>
<organism evidence="1 2">
    <name type="scientific">Actinomycetospora atypica</name>
    <dbReference type="NCBI Taxonomy" id="1290095"/>
    <lineage>
        <taxon>Bacteria</taxon>
        <taxon>Bacillati</taxon>
        <taxon>Actinomycetota</taxon>
        <taxon>Actinomycetes</taxon>
        <taxon>Pseudonocardiales</taxon>
        <taxon>Pseudonocardiaceae</taxon>
        <taxon>Actinomycetospora</taxon>
    </lineage>
</organism>
<sequence length="60" mass="6494">MRDVEFLALTDWLADGATESATTAEAELAADWTRTTSVARWSRLSAPARVIADEAVSRLA</sequence>
<dbReference type="RefSeq" id="WP_378035263.1">
    <property type="nucleotide sequence ID" value="NZ_JBHSIV010000005.1"/>
</dbReference>
<reference evidence="2" key="1">
    <citation type="journal article" date="2019" name="Int. J. Syst. Evol. Microbiol.">
        <title>The Global Catalogue of Microorganisms (GCM) 10K type strain sequencing project: providing services to taxonomists for standard genome sequencing and annotation.</title>
        <authorList>
            <consortium name="The Broad Institute Genomics Platform"/>
            <consortium name="The Broad Institute Genome Sequencing Center for Infectious Disease"/>
            <person name="Wu L."/>
            <person name="Ma J."/>
        </authorList>
    </citation>
    <scope>NUCLEOTIDE SEQUENCE [LARGE SCALE GENOMIC DNA]</scope>
    <source>
        <strain evidence="2">CGMCC 4.7093</strain>
    </source>
</reference>
<dbReference type="EMBL" id="JBHSIV010000005">
    <property type="protein sequence ID" value="MFC5061910.1"/>
    <property type="molecule type" value="Genomic_DNA"/>
</dbReference>